<accession>A0ACC0M5C4</accession>
<evidence type="ECO:0000313" key="2">
    <source>
        <dbReference type="Proteomes" id="UP001062846"/>
    </source>
</evidence>
<evidence type="ECO:0000313" key="1">
    <source>
        <dbReference type="EMBL" id="KAI8535722.1"/>
    </source>
</evidence>
<reference evidence="1" key="1">
    <citation type="submission" date="2022-02" db="EMBL/GenBank/DDBJ databases">
        <title>Plant Genome Project.</title>
        <authorList>
            <person name="Zhang R.-G."/>
        </authorList>
    </citation>
    <scope>NUCLEOTIDE SEQUENCE</scope>
    <source>
        <strain evidence="1">AT1</strain>
    </source>
</reference>
<keyword evidence="2" id="KW-1185">Reference proteome</keyword>
<dbReference type="EMBL" id="CM046397">
    <property type="protein sequence ID" value="KAI8535722.1"/>
    <property type="molecule type" value="Genomic_DNA"/>
</dbReference>
<name>A0ACC0M5C4_RHOML</name>
<proteinExistence type="predicted"/>
<organism evidence="1 2">
    <name type="scientific">Rhododendron molle</name>
    <name type="common">Chinese azalea</name>
    <name type="synonym">Azalea mollis</name>
    <dbReference type="NCBI Taxonomy" id="49168"/>
    <lineage>
        <taxon>Eukaryota</taxon>
        <taxon>Viridiplantae</taxon>
        <taxon>Streptophyta</taxon>
        <taxon>Embryophyta</taxon>
        <taxon>Tracheophyta</taxon>
        <taxon>Spermatophyta</taxon>
        <taxon>Magnoliopsida</taxon>
        <taxon>eudicotyledons</taxon>
        <taxon>Gunneridae</taxon>
        <taxon>Pentapetalae</taxon>
        <taxon>asterids</taxon>
        <taxon>Ericales</taxon>
        <taxon>Ericaceae</taxon>
        <taxon>Ericoideae</taxon>
        <taxon>Rhodoreae</taxon>
        <taxon>Rhododendron</taxon>
    </lineage>
</organism>
<dbReference type="Proteomes" id="UP001062846">
    <property type="component" value="Chromosome 10"/>
</dbReference>
<protein>
    <submittedName>
        <fullName evidence="1">Uncharacterized protein</fullName>
    </submittedName>
</protein>
<sequence length="202" mass="23383">MVEVTDSQAYRAKKRALEAIEGNHRQQYWRLWDYCEMIRRQNQGSTALLRVERPPLSTSPVFQRMFVVYAAQSRGFLASCRPIIGLDGCHLKGPFGGQLLSAIGKDANEQMYPLAVVVVEAETKDSWMWFLDNLLDVIGRPEEKEWTFISDRQKGLVETFNQMLPSVDHRFCVRHMYANFKLLYKGKDLKDLLWAAARSYTV</sequence>
<gene>
    <name evidence="1" type="ORF">RHMOL_Rhmol10G0195600</name>
</gene>
<comment type="caution">
    <text evidence="1">The sequence shown here is derived from an EMBL/GenBank/DDBJ whole genome shotgun (WGS) entry which is preliminary data.</text>
</comment>